<evidence type="ECO:0000313" key="2">
    <source>
        <dbReference type="EMBL" id="KAG8199446.1"/>
    </source>
</evidence>
<name>A0AAV6VTR3_9ARAC</name>
<evidence type="ECO:0000256" key="1">
    <source>
        <dbReference type="SAM" id="MobiDB-lite"/>
    </source>
</evidence>
<protein>
    <submittedName>
        <fullName evidence="2">Uncharacterized protein</fullName>
    </submittedName>
</protein>
<gene>
    <name evidence="2" type="ORF">JTE90_000313</name>
</gene>
<dbReference type="AlphaFoldDB" id="A0AAV6VTR3"/>
<feature type="region of interest" description="Disordered" evidence="1">
    <location>
        <begin position="184"/>
        <end position="205"/>
    </location>
</feature>
<keyword evidence="3" id="KW-1185">Reference proteome</keyword>
<sequence>MTRRDLKIMQVYLTTPAINTKSNTPETSKGRNADTSKDKADTSFHGELELRSKALDRVSKSMKYQTTMLYPFQKHQHPKTAALNVTSIEVSSIWTTRVKKLSAGSHAKVVCKNRMRTARETCRNPHRKWRPIKKSQKGHIVISASVYAHPWTLTLNRLITPQTRKRKNPRKYDIRSDSCLPIISSGSDANSSPYYTGSRRFEREG</sequence>
<feature type="compositionally biased region" description="Basic and acidic residues" evidence="1">
    <location>
        <begin position="28"/>
        <end position="45"/>
    </location>
</feature>
<dbReference type="Proteomes" id="UP000827092">
    <property type="component" value="Unassembled WGS sequence"/>
</dbReference>
<reference evidence="2 3" key="1">
    <citation type="journal article" date="2022" name="Nat. Ecol. Evol.">
        <title>A masculinizing supergene underlies an exaggerated male reproductive morph in a spider.</title>
        <authorList>
            <person name="Hendrickx F."/>
            <person name="De Corte Z."/>
            <person name="Sonet G."/>
            <person name="Van Belleghem S.M."/>
            <person name="Kostlbacher S."/>
            <person name="Vangestel C."/>
        </authorList>
    </citation>
    <scope>NUCLEOTIDE SEQUENCE [LARGE SCALE GENOMIC DNA]</scope>
    <source>
        <strain evidence="2">W744_W776</strain>
    </source>
</reference>
<accession>A0AAV6VTR3</accession>
<proteinExistence type="predicted"/>
<comment type="caution">
    <text evidence="2">The sequence shown here is derived from an EMBL/GenBank/DDBJ whole genome shotgun (WGS) entry which is preliminary data.</text>
</comment>
<dbReference type="EMBL" id="JAFNEN010000027">
    <property type="protein sequence ID" value="KAG8199446.1"/>
    <property type="molecule type" value="Genomic_DNA"/>
</dbReference>
<feature type="region of interest" description="Disordered" evidence="1">
    <location>
        <begin position="17"/>
        <end position="45"/>
    </location>
</feature>
<evidence type="ECO:0000313" key="3">
    <source>
        <dbReference type="Proteomes" id="UP000827092"/>
    </source>
</evidence>
<feature type="compositionally biased region" description="Polar residues" evidence="1">
    <location>
        <begin position="184"/>
        <end position="195"/>
    </location>
</feature>
<organism evidence="2 3">
    <name type="scientific">Oedothorax gibbosus</name>
    <dbReference type="NCBI Taxonomy" id="931172"/>
    <lineage>
        <taxon>Eukaryota</taxon>
        <taxon>Metazoa</taxon>
        <taxon>Ecdysozoa</taxon>
        <taxon>Arthropoda</taxon>
        <taxon>Chelicerata</taxon>
        <taxon>Arachnida</taxon>
        <taxon>Araneae</taxon>
        <taxon>Araneomorphae</taxon>
        <taxon>Entelegynae</taxon>
        <taxon>Araneoidea</taxon>
        <taxon>Linyphiidae</taxon>
        <taxon>Erigoninae</taxon>
        <taxon>Oedothorax</taxon>
    </lineage>
</organism>
<feature type="compositionally biased region" description="Polar residues" evidence="1">
    <location>
        <begin position="17"/>
        <end position="27"/>
    </location>
</feature>